<dbReference type="SMART" id="SM00382">
    <property type="entry name" value="AAA"/>
    <property type="match status" value="1"/>
</dbReference>
<gene>
    <name evidence="5" type="ORF">C9994_08855</name>
</gene>
<dbReference type="Proteomes" id="UP000240608">
    <property type="component" value="Unassembled WGS sequence"/>
</dbReference>
<dbReference type="Gene3D" id="3.40.50.300">
    <property type="entry name" value="P-loop containing nucleotide triphosphate hydrolases"/>
    <property type="match status" value="1"/>
</dbReference>
<dbReference type="InterPro" id="IPR003593">
    <property type="entry name" value="AAA+_ATPase"/>
</dbReference>
<feature type="domain" description="ABC transporter" evidence="4">
    <location>
        <begin position="7"/>
        <end position="239"/>
    </location>
</feature>
<evidence type="ECO:0000256" key="3">
    <source>
        <dbReference type="ARBA" id="ARBA00022840"/>
    </source>
</evidence>
<protein>
    <submittedName>
        <fullName evidence="5">ABC transporter ATP-binding protein</fullName>
    </submittedName>
</protein>
<dbReference type="Pfam" id="PF00005">
    <property type="entry name" value="ABC_tran"/>
    <property type="match status" value="1"/>
</dbReference>
<dbReference type="InterPro" id="IPR027417">
    <property type="entry name" value="P-loop_NTPase"/>
</dbReference>
<evidence type="ECO:0000256" key="1">
    <source>
        <dbReference type="ARBA" id="ARBA00022448"/>
    </source>
</evidence>
<organism evidence="5 6">
    <name type="scientific">Marivirga lumbricoides</name>
    <dbReference type="NCBI Taxonomy" id="1046115"/>
    <lineage>
        <taxon>Bacteria</taxon>
        <taxon>Pseudomonadati</taxon>
        <taxon>Bacteroidota</taxon>
        <taxon>Cytophagia</taxon>
        <taxon>Cytophagales</taxon>
        <taxon>Marivirgaceae</taxon>
        <taxon>Marivirga</taxon>
    </lineage>
</organism>
<dbReference type="InterPro" id="IPR017871">
    <property type="entry name" value="ABC_transporter-like_CS"/>
</dbReference>
<dbReference type="SUPFAM" id="SSF52540">
    <property type="entry name" value="P-loop containing nucleoside triphosphate hydrolases"/>
    <property type="match status" value="1"/>
</dbReference>
<dbReference type="EMBL" id="PYVU01000067">
    <property type="protein sequence ID" value="PTB96087.1"/>
    <property type="molecule type" value="Genomic_DNA"/>
</dbReference>
<dbReference type="InterPro" id="IPR050093">
    <property type="entry name" value="ABC_SmlMolc_Importer"/>
</dbReference>
<dbReference type="GO" id="GO:0005524">
    <property type="term" value="F:ATP binding"/>
    <property type="evidence" value="ECO:0007669"/>
    <property type="project" value="UniProtKB-KW"/>
</dbReference>
<dbReference type="PROSITE" id="PS50893">
    <property type="entry name" value="ABC_TRANSPORTER_2"/>
    <property type="match status" value="1"/>
</dbReference>
<evidence type="ECO:0000313" key="5">
    <source>
        <dbReference type="EMBL" id="PTB96087.1"/>
    </source>
</evidence>
<evidence type="ECO:0000313" key="6">
    <source>
        <dbReference type="Proteomes" id="UP000240608"/>
    </source>
</evidence>
<dbReference type="PANTHER" id="PTHR42781:SF4">
    <property type="entry name" value="SPERMIDINE_PUTRESCINE IMPORT ATP-BINDING PROTEIN POTA"/>
    <property type="match status" value="1"/>
</dbReference>
<dbReference type="SUPFAM" id="SSF50331">
    <property type="entry name" value="MOP-like"/>
    <property type="match status" value="1"/>
</dbReference>
<name>A0A2T4DQL9_9BACT</name>
<comment type="caution">
    <text evidence="5">The sequence shown here is derived from an EMBL/GenBank/DDBJ whole genome shotgun (WGS) entry which is preliminary data.</text>
</comment>
<dbReference type="GO" id="GO:0016887">
    <property type="term" value="F:ATP hydrolysis activity"/>
    <property type="evidence" value="ECO:0007669"/>
    <property type="project" value="InterPro"/>
</dbReference>
<keyword evidence="2" id="KW-0547">Nucleotide-binding</keyword>
<evidence type="ECO:0000256" key="2">
    <source>
        <dbReference type="ARBA" id="ARBA00022741"/>
    </source>
</evidence>
<sequence length="342" mass="38118">MSNISLLSAEGIFKQFGKQALLHAVNISVRKAEIHAIMGRSGAGKTTLLKILAGLVSVDSGEVKFQEQVLENPEEVLIPGYEELAYMAQDFRLLKNRTVEENLKDALLAYNSDFSQEQRDKLLHLMRLVPLKDKRIELLSGGEKQRLAIARAMATLPDVLLLDEPFTQLDKATRQVLMDALKEMNAEFSTAIIFVTHDVSEAFYLADIIHFLEDGKIIQSGASKEIYRQPANAQVAQLIGLFNMIPGDLLKGEFSHVLSANKIYGIWPEKIRLESAGDSAEIILKAEVESITFMGNYFLLKAVIGPSSDKNVLYVNTREYSAKEGETISLYINQGNLIKLDE</sequence>
<keyword evidence="3 5" id="KW-0067">ATP-binding</keyword>
<accession>A0A2T4DQL9</accession>
<dbReference type="InterPro" id="IPR008995">
    <property type="entry name" value="Mo/tungstate-bd_C_term_dom"/>
</dbReference>
<dbReference type="AlphaFoldDB" id="A0A2T4DQL9"/>
<keyword evidence="1" id="KW-0813">Transport</keyword>
<reference evidence="5 6" key="1">
    <citation type="submission" date="2018-03" db="EMBL/GenBank/DDBJ databases">
        <title>Cross-interface Injection: A General Nanoliter Liquid Handling Method Applied to Single Cells Genome Amplification Automated Nanoliter Liquid Handling Applied to Single Cell Multiple Displacement Amplification.</title>
        <authorList>
            <person name="Yun J."/>
            <person name="Xu P."/>
            <person name="Xu J."/>
            <person name="Dai X."/>
            <person name="Wang Y."/>
            <person name="Zheng X."/>
            <person name="Cao C."/>
            <person name="Yi Q."/>
            <person name="Zhu Y."/>
            <person name="Wang L."/>
            <person name="Dong Z."/>
            <person name="Huang Y."/>
            <person name="Huang L."/>
            <person name="Du W."/>
        </authorList>
    </citation>
    <scope>NUCLEOTIDE SEQUENCE [LARGE SCALE GENOMIC DNA]</scope>
    <source>
        <strain evidence="5 6">Z-D1-2</strain>
    </source>
</reference>
<dbReference type="PROSITE" id="PS00211">
    <property type="entry name" value="ABC_TRANSPORTER_1"/>
    <property type="match status" value="1"/>
</dbReference>
<dbReference type="PANTHER" id="PTHR42781">
    <property type="entry name" value="SPERMIDINE/PUTRESCINE IMPORT ATP-BINDING PROTEIN POTA"/>
    <property type="match status" value="1"/>
</dbReference>
<dbReference type="InterPro" id="IPR003439">
    <property type="entry name" value="ABC_transporter-like_ATP-bd"/>
</dbReference>
<proteinExistence type="predicted"/>
<evidence type="ECO:0000259" key="4">
    <source>
        <dbReference type="PROSITE" id="PS50893"/>
    </source>
</evidence>